<accession>A0A7X9S0X9</accession>
<dbReference type="EMBL" id="JABANE010000149">
    <property type="protein sequence ID" value="NME72291.1"/>
    <property type="molecule type" value="Genomic_DNA"/>
</dbReference>
<proteinExistence type="inferred from homology"/>
<dbReference type="AlphaFoldDB" id="A0A7X9S0X9"/>
<protein>
    <submittedName>
        <fullName evidence="9">Cytochrome P450</fullName>
    </submittedName>
</protein>
<comment type="similarity">
    <text evidence="1 8">Belongs to the cytochrome P450 family.</text>
</comment>
<keyword evidence="2 7" id="KW-0349">Heme</keyword>
<evidence type="ECO:0000256" key="8">
    <source>
        <dbReference type="RuleBase" id="RU000461"/>
    </source>
</evidence>
<feature type="binding site" description="axial binding residue" evidence="7">
    <location>
        <position position="423"/>
    </location>
    <ligand>
        <name>heme</name>
        <dbReference type="ChEBI" id="CHEBI:30413"/>
    </ligand>
    <ligandPart>
        <name>Fe</name>
        <dbReference type="ChEBI" id="CHEBI:18248"/>
    </ligandPart>
</feature>
<evidence type="ECO:0000256" key="7">
    <source>
        <dbReference type="PIRSR" id="PIRSR602401-1"/>
    </source>
</evidence>
<keyword evidence="4 8" id="KW-0560">Oxidoreductase</keyword>
<dbReference type="InterPro" id="IPR001128">
    <property type="entry name" value="Cyt_P450"/>
</dbReference>
<dbReference type="InterPro" id="IPR017972">
    <property type="entry name" value="Cyt_P450_CS"/>
</dbReference>
<dbReference type="GO" id="GO:0004497">
    <property type="term" value="F:monooxygenase activity"/>
    <property type="evidence" value="ECO:0007669"/>
    <property type="project" value="UniProtKB-KW"/>
</dbReference>
<dbReference type="InterPro" id="IPR036396">
    <property type="entry name" value="Cyt_P450_sf"/>
</dbReference>
<dbReference type="InterPro" id="IPR050196">
    <property type="entry name" value="Cytochrome_P450_Monoox"/>
</dbReference>
<comment type="cofactor">
    <cofactor evidence="7">
        <name>heme</name>
        <dbReference type="ChEBI" id="CHEBI:30413"/>
    </cofactor>
</comment>
<gene>
    <name evidence="9" type="ORF">HHU12_30300</name>
</gene>
<evidence type="ECO:0000313" key="9">
    <source>
        <dbReference type="EMBL" id="NME72291.1"/>
    </source>
</evidence>
<evidence type="ECO:0000256" key="3">
    <source>
        <dbReference type="ARBA" id="ARBA00022723"/>
    </source>
</evidence>
<reference evidence="9 10" key="1">
    <citation type="submission" date="2020-04" db="EMBL/GenBank/DDBJ databases">
        <title>Flammeovirga sp. SR4, a novel species isolated from seawater.</title>
        <authorList>
            <person name="Wang X."/>
        </authorList>
    </citation>
    <scope>NUCLEOTIDE SEQUENCE [LARGE SCALE GENOMIC DNA]</scope>
    <source>
        <strain evidence="9 10">ATCC 23126</strain>
    </source>
</reference>
<keyword evidence="6 8" id="KW-0503">Monooxygenase</keyword>
<dbReference type="PROSITE" id="PS00086">
    <property type="entry name" value="CYTOCHROME_P450"/>
    <property type="match status" value="1"/>
</dbReference>
<keyword evidence="5 7" id="KW-0408">Iron</keyword>
<evidence type="ECO:0000256" key="6">
    <source>
        <dbReference type="ARBA" id="ARBA00023033"/>
    </source>
</evidence>
<comment type="caution">
    <text evidence="9">The sequence shown here is derived from an EMBL/GenBank/DDBJ whole genome shotgun (WGS) entry which is preliminary data.</text>
</comment>
<dbReference type="RefSeq" id="WP_169660485.1">
    <property type="nucleotide sequence ID" value="NZ_JABANE010000149.1"/>
</dbReference>
<dbReference type="Gene3D" id="1.10.630.10">
    <property type="entry name" value="Cytochrome P450"/>
    <property type="match status" value="1"/>
</dbReference>
<dbReference type="GO" id="GO:0020037">
    <property type="term" value="F:heme binding"/>
    <property type="evidence" value="ECO:0007669"/>
    <property type="project" value="InterPro"/>
</dbReference>
<evidence type="ECO:0000256" key="1">
    <source>
        <dbReference type="ARBA" id="ARBA00010617"/>
    </source>
</evidence>
<sequence length="480" mass="56454">MKKLNYSKSINNLKGPKGIPFIGNLLQINKEKLHQNLEQWAKKYGDFYKINFPGLKIVVVSNPYYVNEILNNRPNKFRRLSKMKKVLEEMGFYGTLSSEGEEWKKHRKVTQQALSHKNVENYFPLILKIGNRLEEFWANKFNGNKYLDNYEISQDFMNATIDITTNLAFGCDLNTVYKQKEITQQHISKVVPKLNERIVSPFPLWRYIKTASDRDFDKSMKTIKDIISLFIENNIDNLKRFPERKKQPTNFLEALLVSQDKENPFSWEEIYGNIFTMLLTGEDTTANSLAWFSYYMATNKSIQYKIRNEIHEVLGEEFDIKEIGDTKKFKYLTATIKEVLRLKPVAPILYLQSNEDVILKDTLFPKNTFFITLLRYGGIDEKYFSKPNQIIPERWMQKESKCPFEGKHKEDVILTFGAGPRYCPGKYLAEIEMIVFIIKLIKNYEIELSVPEFEISEKFDFTMTPENLKVKLTMIKSNNY</sequence>
<name>A0A7X9S0X9_9BACT</name>
<organism evidence="9 10">
    <name type="scientific">Flammeovirga aprica JL-4</name>
    <dbReference type="NCBI Taxonomy" id="694437"/>
    <lineage>
        <taxon>Bacteria</taxon>
        <taxon>Pseudomonadati</taxon>
        <taxon>Bacteroidota</taxon>
        <taxon>Cytophagia</taxon>
        <taxon>Cytophagales</taxon>
        <taxon>Flammeovirgaceae</taxon>
        <taxon>Flammeovirga</taxon>
    </lineage>
</organism>
<dbReference type="PANTHER" id="PTHR24291:SF50">
    <property type="entry name" value="BIFUNCTIONAL ALBAFLAVENONE MONOOXYGENASE_TERPENE SYNTHASE"/>
    <property type="match status" value="1"/>
</dbReference>
<dbReference type="GO" id="GO:0016705">
    <property type="term" value="F:oxidoreductase activity, acting on paired donors, with incorporation or reduction of molecular oxygen"/>
    <property type="evidence" value="ECO:0007669"/>
    <property type="project" value="InterPro"/>
</dbReference>
<keyword evidence="3 7" id="KW-0479">Metal-binding</keyword>
<dbReference type="Proteomes" id="UP000576082">
    <property type="component" value="Unassembled WGS sequence"/>
</dbReference>
<evidence type="ECO:0000313" key="10">
    <source>
        <dbReference type="Proteomes" id="UP000576082"/>
    </source>
</evidence>
<dbReference type="Pfam" id="PF00067">
    <property type="entry name" value="p450"/>
    <property type="match status" value="1"/>
</dbReference>
<evidence type="ECO:0000256" key="5">
    <source>
        <dbReference type="ARBA" id="ARBA00023004"/>
    </source>
</evidence>
<dbReference type="GO" id="GO:0005506">
    <property type="term" value="F:iron ion binding"/>
    <property type="evidence" value="ECO:0007669"/>
    <property type="project" value="InterPro"/>
</dbReference>
<keyword evidence="10" id="KW-1185">Reference proteome</keyword>
<evidence type="ECO:0000256" key="2">
    <source>
        <dbReference type="ARBA" id="ARBA00022617"/>
    </source>
</evidence>
<dbReference type="SUPFAM" id="SSF48264">
    <property type="entry name" value="Cytochrome P450"/>
    <property type="match status" value="1"/>
</dbReference>
<evidence type="ECO:0000256" key="4">
    <source>
        <dbReference type="ARBA" id="ARBA00023002"/>
    </source>
</evidence>
<dbReference type="InterPro" id="IPR002401">
    <property type="entry name" value="Cyt_P450_E_grp-I"/>
</dbReference>
<dbReference type="PRINTS" id="PR00463">
    <property type="entry name" value="EP450I"/>
</dbReference>
<dbReference type="PRINTS" id="PR00385">
    <property type="entry name" value="P450"/>
</dbReference>
<dbReference type="PANTHER" id="PTHR24291">
    <property type="entry name" value="CYTOCHROME P450 FAMILY 4"/>
    <property type="match status" value="1"/>
</dbReference>